<dbReference type="VEuPathDB" id="FungiDB:PYU1_G007235"/>
<evidence type="ECO:0000313" key="2">
    <source>
        <dbReference type="EnsemblProtists" id="PYU1_T007250"/>
    </source>
</evidence>
<reference evidence="3" key="2">
    <citation type="submission" date="2010-04" db="EMBL/GenBank/DDBJ databases">
        <authorList>
            <person name="Buell R."/>
            <person name="Hamilton J."/>
            <person name="Hostetler J."/>
        </authorList>
    </citation>
    <scope>NUCLEOTIDE SEQUENCE [LARGE SCALE GENOMIC DNA]</scope>
    <source>
        <strain evidence="3">DAOM:BR144</strain>
    </source>
</reference>
<keyword evidence="3" id="KW-1185">Reference proteome</keyword>
<organism evidence="2 3">
    <name type="scientific">Globisporangium ultimum (strain ATCC 200006 / CBS 805.95 / DAOM BR144)</name>
    <name type="common">Pythium ultimum</name>
    <dbReference type="NCBI Taxonomy" id="431595"/>
    <lineage>
        <taxon>Eukaryota</taxon>
        <taxon>Sar</taxon>
        <taxon>Stramenopiles</taxon>
        <taxon>Oomycota</taxon>
        <taxon>Peronosporomycetes</taxon>
        <taxon>Pythiales</taxon>
        <taxon>Pythiaceae</taxon>
        <taxon>Globisporangium</taxon>
    </lineage>
</organism>
<proteinExistence type="predicted"/>
<feature type="transmembrane region" description="Helical" evidence="1">
    <location>
        <begin position="216"/>
        <end position="234"/>
    </location>
</feature>
<protein>
    <submittedName>
        <fullName evidence="2">Uncharacterized protein</fullName>
    </submittedName>
</protein>
<name>K3WQK8_GLOUD</name>
<feature type="transmembrane region" description="Helical" evidence="1">
    <location>
        <begin position="14"/>
        <end position="35"/>
    </location>
</feature>
<dbReference type="HOGENOM" id="CLU_024360_2_0_1"/>
<dbReference type="EnsemblProtists" id="PYU1_T007250">
    <property type="protein sequence ID" value="PYU1_T007250"/>
    <property type="gene ID" value="PYU1_G007235"/>
</dbReference>
<reference evidence="3" key="1">
    <citation type="journal article" date="2010" name="Genome Biol.">
        <title>Genome sequence of the necrotrophic plant pathogen Pythium ultimum reveals original pathogenicity mechanisms and effector repertoire.</title>
        <authorList>
            <person name="Levesque C.A."/>
            <person name="Brouwer H."/>
            <person name="Cano L."/>
            <person name="Hamilton J.P."/>
            <person name="Holt C."/>
            <person name="Huitema E."/>
            <person name="Raffaele S."/>
            <person name="Robideau G.P."/>
            <person name="Thines M."/>
            <person name="Win J."/>
            <person name="Zerillo M.M."/>
            <person name="Beakes G.W."/>
            <person name="Boore J.L."/>
            <person name="Busam D."/>
            <person name="Dumas B."/>
            <person name="Ferriera S."/>
            <person name="Fuerstenberg S.I."/>
            <person name="Gachon C.M."/>
            <person name="Gaulin E."/>
            <person name="Govers F."/>
            <person name="Grenville-Briggs L."/>
            <person name="Horner N."/>
            <person name="Hostetler J."/>
            <person name="Jiang R.H."/>
            <person name="Johnson J."/>
            <person name="Krajaejun T."/>
            <person name="Lin H."/>
            <person name="Meijer H.J."/>
            <person name="Moore B."/>
            <person name="Morris P."/>
            <person name="Phuntmart V."/>
            <person name="Puiu D."/>
            <person name="Shetty J."/>
            <person name="Stajich J.E."/>
            <person name="Tripathy S."/>
            <person name="Wawra S."/>
            <person name="van West P."/>
            <person name="Whitty B.R."/>
            <person name="Coutinho P.M."/>
            <person name="Henrissat B."/>
            <person name="Martin F."/>
            <person name="Thomas P.D."/>
            <person name="Tyler B.M."/>
            <person name="De Vries R.P."/>
            <person name="Kamoun S."/>
            <person name="Yandell M."/>
            <person name="Tisserat N."/>
            <person name="Buell C.R."/>
        </authorList>
    </citation>
    <scope>NUCLEOTIDE SEQUENCE</scope>
    <source>
        <strain evidence="3">DAOM:BR144</strain>
    </source>
</reference>
<dbReference type="AlphaFoldDB" id="K3WQK8"/>
<feature type="transmembrane region" description="Helical" evidence="1">
    <location>
        <begin position="277"/>
        <end position="299"/>
    </location>
</feature>
<dbReference type="Proteomes" id="UP000019132">
    <property type="component" value="Unassembled WGS sequence"/>
</dbReference>
<sequence>MVAIVMPVAVARGFAVACIVLWLPTVVTSTAVLQYDVVLVLVRAYDFWFYSFMNAQTFFVLGVLLGDVRALAPLAAWAGVQINIVIDASIRGVRLWTILNVAGVVNCALMWFVVSFDIFLGLDVVELLPNSTTKKLHGPVVPVTAFVASGLLTVTAIVAPSSVGVFVDVYLLSNATTDHLPVCQLLALALALVYCATFLLHSQHHLLHALVTSFEFLFYAVQINVVNFGAWNFFFRGKTQQSRNWCIFVSLSWLWIHWVMFLDAVPPVMRRRLDLRAWFPLAVVLLVLSFSATLIYFLLTADSNAAKIDIDRMLWEGVVMGKVVHFHFRLLPLFYN</sequence>
<evidence type="ECO:0000313" key="3">
    <source>
        <dbReference type="Proteomes" id="UP000019132"/>
    </source>
</evidence>
<feature type="transmembrane region" description="Helical" evidence="1">
    <location>
        <begin position="185"/>
        <end position="204"/>
    </location>
</feature>
<keyword evidence="1" id="KW-0812">Transmembrane</keyword>
<feature type="transmembrane region" description="Helical" evidence="1">
    <location>
        <begin position="140"/>
        <end position="173"/>
    </location>
</feature>
<keyword evidence="1" id="KW-0472">Membrane</keyword>
<keyword evidence="1" id="KW-1133">Transmembrane helix</keyword>
<accession>K3WQK8</accession>
<dbReference type="EMBL" id="GL376629">
    <property type="status" value="NOT_ANNOTATED_CDS"/>
    <property type="molecule type" value="Genomic_DNA"/>
</dbReference>
<reference evidence="2" key="3">
    <citation type="submission" date="2015-02" db="UniProtKB">
        <authorList>
            <consortium name="EnsemblProtists"/>
        </authorList>
    </citation>
    <scope>IDENTIFICATION</scope>
    <source>
        <strain evidence="2">DAOM BR144</strain>
    </source>
</reference>
<feature type="transmembrane region" description="Helical" evidence="1">
    <location>
        <begin position="97"/>
        <end position="120"/>
    </location>
</feature>
<dbReference type="InParanoid" id="K3WQK8"/>
<feature type="transmembrane region" description="Helical" evidence="1">
    <location>
        <begin position="246"/>
        <end position="265"/>
    </location>
</feature>
<evidence type="ECO:0000256" key="1">
    <source>
        <dbReference type="SAM" id="Phobius"/>
    </source>
</evidence>